<name>A0A9Q5HZ86_SANBA</name>
<feature type="region of interest" description="Disordered" evidence="2">
    <location>
        <begin position="208"/>
        <end position="260"/>
    </location>
</feature>
<reference evidence="3" key="1">
    <citation type="submission" date="2016-06" db="EMBL/GenBank/DDBJ databases">
        <title>Draft Genome sequence of the fungus Inonotus baumii.</title>
        <authorList>
            <person name="Zhu H."/>
            <person name="Lin W."/>
        </authorList>
    </citation>
    <scope>NUCLEOTIDE SEQUENCE</scope>
    <source>
        <strain evidence="3">821</strain>
    </source>
</reference>
<evidence type="ECO:0000256" key="2">
    <source>
        <dbReference type="SAM" id="MobiDB-lite"/>
    </source>
</evidence>
<evidence type="ECO:0000256" key="1">
    <source>
        <dbReference type="SAM" id="Coils"/>
    </source>
</evidence>
<protein>
    <submittedName>
        <fullName evidence="3">Uncharacterized protein</fullName>
    </submittedName>
</protein>
<evidence type="ECO:0000313" key="4">
    <source>
        <dbReference type="Proteomes" id="UP000757232"/>
    </source>
</evidence>
<keyword evidence="4" id="KW-1185">Reference proteome</keyword>
<sequence length="260" mass="29712">MSTKDNASDAPRGGKAALRRARLAQPIALKNIYDKKFVATLKERATSWKDTLTAKLKTEIFETENERHKKFLDKSGIRARWEERLEETEDFENLDIGTLQDVVALHSDFTQLNKDVKQIDVFEKKMAVRANKEEMKKSAEEMNEATQRLGEIIPEAAELMQKVGELREKINGLHETIENLDKELYEARESRKDEDRHLVKKLKEYITEMRMPKLPQAAPGSEIPPATPSDIDSDLSEQRIPEKPPKRAGKKAATVEDATD</sequence>
<comment type="caution">
    <text evidence="3">The sequence shown here is derived from an EMBL/GenBank/DDBJ whole genome shotgun (WGS) entry which is preliminary data.</text>
</comment>
<accession>A0A9Q5HZ86</accession>
<keyword evidence="1" id="KW-0175">Coiled coil</keyword>
<feature type="coiled-coil region" evidence="1">
    <location>
        <begin position="125"/>
        <end position="190"/>
    </location>
</feature>
<dbReference type="AlphaFoldDB" id="A0A9Q5HZ86"/>
<organism evidence="3 4">
    <name type="scientific">Sanghuangporus baumii</name>
    <name type="common">Phellinus baumii</name>
    <dbReference type="NCBI Taxonomy" id="108892"/>
    <lineage>
        <taxon>Eukaryota</taxon>
        <taxon>Fungi</taxon>
        <taxon>Dikarya</taxon>
        <taxon>Basidiomycota</taxon>
        <taxon>Agaricomycotina</taxon>
        <taxon>Agaricomycetes</taxon>
        <taxon>Hymenochaetales</taxon>
        <taxon>Hymenochaetaceae</taxon>
        <taxon>Sanghuangporus</taxon>
    </lineage>
</organism>
<evidence type="ECO:0000313" key="3">
    <source>
        <dbReference type="EMBL" id="OCB88704.1"/>
    </source>
</evidence>
<dbReference type="EMBL" id="LNZH02000173">
    <property type="protein sequence ID" value="OCB88704.1"/>
    <property type="molecule type" value="Genomic_DNA"/>
</dbReference>
<gene>
    <name evidence="3" type="ORF">A7U60_g4178</name>
</gene>
<feature type="compositionally biased region" description="Basic and acidic residues" evidence="2">
    <location>
        <begin position="236"/>
        <end position="245"/>
    </location>
</feature>
<dbReference type="Proteomes" id="UP000757232">
    <property type="component" value="Unassembled WGS sequence"/>
</dbReference>
<proteinExistence type="predicted"/>